<accession>A0A8H7SZ39</accession>
<organism evidence="2 3">
    <name type="scientific">Thamnidium elegans</name>
    <dbReference type="NCBI Taxonomy" id="101142"/>
    <lineage>
        <taxon>Eukaryota</taxon>
        <taxon>Fungi</taxon>
        <taxon>Fungi incertae sedis</taxon>
        <taxon>Mucoromycota</taxon>
        <taxon>Mucoromycotina</taxon>
        <taxon>Mucoromycetes</taxon>
        <taxon>Mucorales</taxon>
        <taxon>Mucorineae</taxon>
        <taxon>Mucoraceae</taxon>
        <taxon>Thamnidium</taxon>
    </lineage>
</organism>
<feature type="region of interest" description="Disordered" evidence="1">
    <location>
        <begin position="128"/>
        <end position="207"/>
    </location>
</feature>
<evidence type="ECO:0000313" key="3">
    <source>
        <dbReference type="Proteomes" id="UP000613177"/>
    </source>
</evidence>
<reference evidence="2" key="1">
    <citation type="submission" date="2021-01" db="EMBL/GenBank/DDBJ databases">
        <title>Metabolic potential, ecology and presence of endohyphal bacteria is reflected in genomic diversity of Mucoromycotina.</title>
        <authorList>
            <person name="Muszewska A."/>
            <person name="Okrasinska A."/>
            <person name="Steczkiewicz K."/>
            <person name="Drgas O."/>
            <person name="Orlowska M."/>
            <person name="Perlinska-Lenart U."/>
            <person name="Aleksandrzak-Piekarczyk T."/>
            <person name="Szatraj K."/>
            <person name="Zielenkiewicz U."/>
            <person name="Pilsyk S."/>
            <person name="Malc E."/>
            <person name="Mieczkowski P."/>
            <person name="Kruszewska J.S."/>
            <person name="Biernat P."/>
            <person name="Pawlowska J."/>
        </authorList>
    </citation>
    <scope>NUCLEOTIDE SEQUENCE</scope>
    <source>
        <strain evidence="2">WA0000018081</strain>
    </source>
</reference>
<gene>
    <name evidence="2" type="ORF">INT48_002675</name>
</gene>
<feature type="compositionally biased region" description="Low complexity" evidence="1">
    <location>
        <begin position="129"/>
        <end position="149"/>
    </location>
</feature>
<evidence type="ECO:0000256" key="1">
    <source>
        <dbReference type="SAM" id="MobiDB-lite"/>
    </source>
</evidence>
<evidence type="ECO:0000313" key="2">
    <source>
        <dbReference type="EMBL" id="KAG2236862.1"/>
    </source>
</evidence>
<dbReference type="Proteomes" id="UP000613177">
    <property type="component" value="Unassembled WGS sequence"/>
</dbReference>
<feature type="compositionally biased region" description="Polar residues" evidence="1">
    <location>
        <begin position="153"/>
        <end position="162"/>
    </location>
</feature>
<sequence length="446" mass="50517">MDDNSTESVDKSCLLVSTLIKVTEHFLQSVNLLKNDIGSDPNTHQQQLLSVMEHYDRLNMVMKVLKIAYPIKINTPNENNVVNTVMKNVTTTVSNTLSKMNEIPAKPELNNNNIAAAAVVRPVLAEPRPQQQPVHTKPKPTTTTPTVTHTETRSAASTQVPRSTVVEPVQVEVSQPPKPLVKADNLQIKKPESTRPKPKETSTKTNNISSSVFLDQFEKTAHEFAAQHNIAMEQIWESLLVHALPKDKLAWAEKTILYKNLDWNTARQYYLTDYPDVIQLSQKPVKKVFRENPSAMPKLLKTSTLSRINLPSHIPSTTNTNAQIRERQSRYAEYLLSIEMKEYDSITEFNAKFYRYASIACMNLNDGSLSRRYVSSLLAKYRLPVEHVIQQNSPQNLKETMDLASSVIIPLEKARKSKSEACWKHPEITKRNSLEDNTGSLKRFCA</sequence>
<proteinExistence type="predicted"/>
<feature type="compositionally biased region" description="Basic and acidic residues" evidence="1">
    <location>
        <begin position="187"/>
        <end position="202"/>
    </location>
</feature>
<name>A0A8H7SZ39_9FUNG</name>
<keyword evidence="3" id="KW-1185">Reference proteome</keyword>
<dbReference type="AlphaFoldDB" id="A0A8H7SZ39"/>
<dbReference type="EMBL" id="JAEPRE010000012">
    <property type="protein sequence ID" value="KAG2236862.1"/>
    <property type="molecule type" value="Genomic_DNA"/>
</dbReference>
<protein>
    <submittedName>
        <fullName evidence="2">Uncharacterized protein</fullName>
    </submittedName>
</protein>
<feature type="compositionally biased region" description="Low complexity" evidence="1">
    <location>
        <begin position="165"/>
        <end position="175"/>
    </location>
</feature>
<comment type="caution">
    <text evidence="2">The sequence shown here is derived from an EMBL/GenBank/DDBJ whole genome shotgun (WGS) entry which is preliminary data.</text>
</comment>